<proteinExistence type="predicted"/>
<protein>
    <submittedName>
        <fullName evidence="4">Collectin-10-like</fullName>
    </submittedName>
</protein>
<evidence type="ECO:0000313" key="3">
    <source>
        <dbReference type="Proteomes" id="UP000808372"/>
    </source>
</evidence>
<evidence type="ECO:0000313" key="4">
    <source>
        <dbReference type="RefSeq" id="XP_038848804.1"/>
    </source>
</evidence>
<name>A0A8U0UE31_SALNM</name>
<dbReference type="GeneID" id="120047352"/>
<gene>
    <name evidence="4" type="primary">LOC120047352</name>
</gene>
<feature type="region of interest" description="Disordered" evidence="1">
    <location>
        <begin position="35"/>
        <end position="77"/>
    </location>
</feature>
<keyword evidence="2" id="KW-0732">Signal</keyword>
<feature type="signal peptide" evidence="2">
    <location>
        <begin position="1"/>
        <end position="25"/>
    </location>
</feature>
<accession>A0A8U0UE31</accession>
<sequence length="111" mass="11546">MKHHDFSRRLLVLSVLSTIFDSLNAVEVCSNTILPGSKGDLGEGGDEGDQGRLGKTGPPGLLGLTGELGDKGEVGRMGKMGSAGDKDICLCGDTVLRLQPVHGLQEVADVM</sequence>
<dbReference type="KEGG" id="snh:120047352"/>
<reference evidence="4" key="1">
    <citation type="submission" date="2025-08" db="UniProtKB">
        <authorList>
            <consortium name="RefSeq"/>
        </authorList>
    </citation>
    <scope>IDENTIFICATION</scope>
    <source>
        <tissue evidence="4">White muscle</tissue>
    </source>
</reference>
<dbReference type="Proteomes" id="UP000808372">
    <property type="component" value="Chromosome 5"/>
</dbReference>
<organism evidence="3 4">
    <name type="scientific">Salvelinus namaycush</name>
    <name type="common">Lake trout</name>
    <name type="synonym">Salmo namaycush</name>
    <dbReference type="NCBI Taxonomy" id="8040"/>
    <lineage>
        <taxon>Eukaryota</taxon>
        <taxon>Metazoa</taxon>
        <taxon>Chordata</taxon>
        <taxon>Craniata</taxon>
        <taxon>Vertebrata</taxon>
        <taxon>Euteleostomi</taxon>
        <taxon>Actinopterygii</taxon>
        <taxon>Neopterygii</taxon>
        <taxon>Teleostei</taxon>
        <taxon>Protacanthopterygii</taxon>
        <taxon>Salmoniformes</taxon>
        <taxon>Salmonidae</taxon>
        <taxon>Salmoninae</taxon>
        <taxon>Salvelinus</taxon>
    </lineage>
</organism>
<evidence type="ECO:0000256" key="2">
    <source>
        <dbReference type="SAM" id="SignalP"/>
    </source>
</evidence>
<feature type="chain" id="PRO_5035942498" evidence="2">
    <location>
        <begin position="26"/>
        <end position="111"/>
    </location>
</feature>
<dbReference type="AlphaFoldDB" id="A0A8U0UE31"/>
<dbReference type="RefSeq" id="XP_038848804.1">
    <property type="nucleotide sequence ID" value="XM_038992876.1"/>
</dbReference>
<dbReference type="InterPro" id="IPR008160">
    <property type="entry name" value="Collagen"/>
</dbReference>
<feature type="compositionally biased region" description="Low complexity" evidence="1">
    <location>
        <begin position="53"/>
        <end position="67"/>
    </location>
</feature>
<keyword evidence="3" id="KW-1185">Reference proteome</keyword>
<evidence type="ECO:0000256" key="1">
    <source>
        <dbReference type="SAM" id="MobiDB-lite"/>
    </source>
</evidence>
<dbReference type="Pfam" id="PF01391">
    <property type="entry name" value="Collagen"/>
    <property type="match status" value="1"/>
</dbReference>